<evidence type="ECO:0000256" key="3">
    <source>
        <dbReference type="ARBA" id="ARBA00023125"/>
    </source>
</evidence>
<dbReference type="Gene3D" id="1.10.10.10">
    <property type="entry name" value="Winged helix-like DNA-binding domain superfamily/Winged helix DNA-binding domain"/>
    <property type="match status" value="1"/>
</dbReference>
<evidence type="ECO:0000313" key="6">
    <source>
        <dbReference type="Proteomes" id="UP000823921"/>
    </source>
</evidence>
<dbReference type="GO" id="GO:0003677">
    <property type="term" value="F:DNA binding"/>
    <property type="evidence" value="ECO:0007669"/>
    <property type="project" value="UniProtKB-KW"/>
</dbReference>
<evidence type="ECO:0000313" key="5">
    <source>
        <dbReference type="EMBL" id="HJB81179.1"/>
    </source>
</evidence>
<accession>A0A9D2MP96</accession>
<dbReference type="InterPro" id="IPR036390">
    <property type="entry name" value="WH_DNA-bd_sf"/>
</dbReference>
<comment type="caution">
    <text evidence="5">The sequence shown here is derived from an EMBL/GenBank/DDBJ whole genome shotgun (WGS) entry which is preliminary data.</text>
</comment>
<organism evidence="5 6">
    <name type="scientific">Candidatus Flavonifractor intestinigallinarum</name>
    <dbReference type="NCBI Taxonomy" id="2838586"/>
    <lineage>
        <taxon>Bacteria</taxon>
        <taxon>Bacillati</taxon>
        <taxon>Bacillota</taxon>
        <taxon>Clostridia</taxon>
        <taxon>Eubacteriales</taxon>
        <taxon>Oscillospiraceae</taxon>
        <taxon>Flavonifractor</taxon>
    </lineage>
</organism>
<protein>
    <submittedName>
        <fullName evidence="5">BlaI/MecI/CopY family transcriptional regulator</fullName>
    </submittedName>
</protein>
<dbReference type="Gene3D" id="1.10.4040.10">
    <property type="entry name" value="Penicillinase repressor domain"/>
    <property type="match status" value="1"/>
</dbReference>
<dbReference type="AlphaFoldDB" id="A0A9D2MP96"/>
<dbReference type="SUPFAM" id="SSF46785">
    <property type="entry name" value="Winged helix' DNA-binding domain"/>
    <property type="match status" value="1"/>
</dbReference>
<keyword evidence="4" id="KW-0804">Transcription</keyword>
<keyword evidence="2" id="KW-0805">Transcription regulation</keyword>
<gene>
    <name evidence="5" type="ORF">H9712_09335</name>
</gene>
<sequence>MCIGAEKIQDAELEVMKALWSLPQPAPLSELRRILSARCGWEDSTVKTLLRRLCEKGAVVLERRGMYRAVITQAQYGRWSARHLVDQVFNGSAKKLVASLLSDGQLSQAEIAELSALFHQEEST</sequence>
<dbReference type="Pfam" id="PF03965">
    <property type="entry name" value="Penicillinase_R"/>
    <property type="match status" value="1"/>
</dbReference>
<reference evidence="5" key="2">
    <citation type="submission" date="2021-04" db="EMBL/GenBank/DDBJ databases">
        <authorList>
            <person name="Gilroy R."/>
        </authorList>
    </citation>
    <scope>NUCLEOTIDE SEQUENCE</scope>
    <source>
        <strain evidence="5">CHK192-8294</strain>
    </source>
</reference>
<dbReference type="GO" id="GO:0045892">
    <property type="term" value="P:negative regulation of DNA-templated transcription"/>
    <property type="evidence" value="ECO:0007669"/>
    <property type="project" value="InterPro"/>
</dbReference>
<reference evidence="5" key="1">
    <citation type="journal article" date="2021" name="PeerJ">
        <title>Extensive microbial diversity within the chicken gut microbiome revealed by metagenomics and culture.</title>
        <authorList>
            <person name="Gilroy R."/>
            <person name="Ravi A."/>
            <person name="Getino M."/>
            <person name="Pursley I."/>
            <person name="Horton D.L."/>
            <person name="Alikhan N.F."/>
            <person name="Baker D."/>
            <person name="Gharbi K."/>
            <person name="Hall N."/>
            <person name="Watson M."/>
            <person name="Adriaenssens E.M."/>
            <person name="Foster-Nyarko E."/>
            <person name="Jarju S."/>
            <person name="Secka A."/>
            <person name="Antonio M."/>
            <person name="Oren A."/>
            <person name="Chaudhuri R.R."/>
            <person name="La Ragione R."/>
            <person name="Hildebrand F."/>
            <person name="Pallen M.J."/>
        </authorList>
    </citation>
    <scope>NUCLEOTIDE SEQUENCE</scope>
    <source>
        <strain evidence="5">CHK192-8294</strain>
    </source>
</reference>
<evidence type="ECO:0000256" key="4">
    <source>
        <dbReference type="ARBA" id="ARBA00023163"/>
    </source>
</evidence>
<dbReference type="InterPro" id="IPR036388">
    <property type="entry name" value="WH-like_DNA-bd_sf"/>
</dbReference>
<proteinExistence type="inferred from homology"/>
<dbReference type="PIRSF" id="PIRSF019455">
    <property type="entry name" value="CopR_AtkY"/>
    <property type="match status" value="1"/>
</dbReference>
<evidence type="ECO:0000256" key="1">
    <source>
        <dbReference type="ARBA" id="ARBA00011046"/>
    </source>
</evidence>
<dbReference type="InterPro" id="IPR005650">
    <property type="entry name" value="BlaI_family"/>
</dbReference>
<dbReference type="Proteomes" id="UP000823921">
    <property type="component" value="Unassembled WGS sequence"/>
</dbReference>
<keyword evidence="3" id="KW-0238">DNA-binding</keyword>
<dbReference type="EMBL" id="DWXO01000088">
    <property type="protein sequence ID" value="HJB81179.1"/>
    <property type="molecule type" value="Genomic_DNA"/>
</dbReference>
<name>A0A9D2MP96_9FIRM</name>
<comment type="similarity">
    <text evidence="1">Belongs to the BlaI transcriptional regulatory family.</text>
</comment>
<evidence type="ECO:0000256" key="2">
    <source>
        <dbReference type="ARBA" id="ARBA00023015"/>
    </source>
</evidence>